<proteinExistence type="predicted"/>
<dbReference type="InterPro" id="IPR019207">
    <property type="entry name" value="DUF2092"/>
</dbReference>
<keyword evidence="2" id="KW-1185">Reference proteome</keyword>
<evidence type="ECO:0000313" key="1">
    <source>
        <dbReference type="EMBL" id="OZY55881.1"/>
    </source>
</evidence>
<comment type="caution">
    <text evidence="1">The sequence shown here is derived from an EMBL/GenBank/DDBJ whole genome shotgun (WGS) entry which is preliminary data.</text>
</comment>
<dbReference type="Pfam" id="PF09865">
    <property type="entry name" value="DUF2092"/>
    <property type="match status" value="1"/>
</dbReference>
<dbReference type="EMBL" id="NQKG01000005">
    <property type="protein sequence ID" value="OZY55881.1"/>
    <property type="molecule type" value="Genomic_DNA"/>
</dbReference>
<evidence type="ECO:0000313" key="2">
    <source>
        <dbReference type="Proteomes" id="UP000216897"/>
    </source>
</evidence>
<dbReference type="RefSeq" id="WP_094987551.1">
    <property type="nucleotide sequence ID" value="NZ_CP075177.1"/>
</dbReference>
<protein>
    <recommendedName>
        <fullName evidence="3">Rhs element Vgr protein</fullName>
    </recommendedName>
</protein>
<name>A0ABX4GPH9_9PSED</name>
<accession>A0ABX4GPH9</accession>
<dbReference type="Proteomes" id="UP000216897">
    <property type="component" value="Unassembled WGS sequence"/>
</dbReference>
<organism evidence="1 2">
    <name type="scientific">Pseudomonas lundensis</name>
    <dbReference type="NCBI Taxonomy" id="86185"/>
    <lineage>
        <taxon>Bacteria</taxon>
        <taxon>Pseudomonadati</taxon>
        <taxon>Pseudomonadota</taxon>
        <taxon>Gammaproteobacteria</taxon>
        <taxon>Pseudomonadales</taxon>
        <taxon>Pseudomonadaceae</taxon>
        <taxon>Pseudomonas</taxon>
    </lineage>
</organism>
<reference evidence="1 2" key="1">
    <citation type="submission" date="2017-08" db="EMBL/GenBank/DDBJ databases">
        <title>Genomic and metabolic characterisation of spoilage-associated Pseudomonas species.</title>
        <authorList>
            <person name="Stanborough T."/>
            <person name="Fegan N."/>
            <person name="Powell S.M."/>
            <person name="Singh T."/>
            <person name="Tamplin M.L."/>
            <person name="Chandry P.S."/>
        </authorList>
    </citation>
    <scope>NUCLEOTIDE SEQUENCE [LARGE SCALE GENOMIC DNA]</scope>
    <source>
        <strain evidence="1 2">L1814</strain>
    </source>
</reference>
<evidence type="ECO:0008006" key="3">
    <source>
        <dbReference type="Google" id="ProtNLM"/>
    </source>
</evidence>
<sequence>MGSDLRSLKQFGAQIDHVLENGQSIEIRHHTRLLAKQPDKLMVTVDNQGKHRSLYYDGHAFTVYQSPARITPAPWRRNRGLK</sequence>
<gene>
    <name evidence="1" type="ORF">CJF38_08245</name>
</gene>